<organism evidence="3 4">
    <name type="scientific">Ancylobacter mangrovi</name>
    <dbReference type="NCBI Taxonomy" id="2972472"/>
    <lineage>
        <taxon>Bacteria</taxon>
        <taxon>Pseudomonadati</taxon>
        <taxon>Pseudomonadota</taxon>
        <taxon>Alphaproteobacteria</taxon>
        <taxon>Hyphomicrobiales</taxon>
        <taxon>Xanthobacteraceae</taxon>
        <taxon>Ancylobacter</taxon>
    </lineage>
</organism>
<proteinExistence type="predicted"/>
<name>A0A9X2T1H8_9HYPH</name>
<sequence length="118" mass="12971">MEVSMSYIGEVRRTAFSSFGAAASAALVVVASGTVQFLKAFGRRRLIAQLGEFDDHMLRDIGLTRADLRDASSGPLWKDPTSVLVVRAVERRAGRRLIARETQREAGVKGRNDYLACE</sequence>
<keyword evidence="4" id="KW-1185">Reference proteome</keyword>
<evidence type="ECO:0000256" key="1">
    <source>
        <dbReference type="SAM" id="Phobius"/>
    </source>
</evidence>
<keyword evidence="1" id="KW-0472">Membrane</keyword>
<evidence type="ECO:0000259" key="2">
    <source>
        <dbReference type="Pfam" id="PF06568"/>
    </source>
</evidence>
<dbReference type="AlphaFoldDB" id="A0A9X2T1H8"/>
<feature type="transmembrane region" description="Helical" evidence="1">
    <location>
        <begin position="15"/>
        <end position="38"/>
    </location>
</feature>
<evidence type="ECO:0000313" key="3">
    <source>
        <dbReference type="EMBL" id="MCS0494707.1"/>
    </source>
</evidence>
<dbReference type="EMBL" id="JANTHZ010000002">
    <property type="protein sequence ID" value="MCS0494707.1"/>
    <property type="molecule type" value="Genomic_DNA"/>
</dbReference>
<gene>
    <name evidence="3" type="ORF">NVS89_06315</name>
</gene>
<feature type="domain" description="YjiS-like" evidence="2">
    <location>
        <begin position="43"/>
        <end position="69"/>
    </location>
</feature>
<keyword evidence="1" id="KW-0812">Transmembrane</keyword>
<accession>A0A9X2T1H8</accession>
<evidence type="ECO:0000313" key="4">
    <source>
        <dbReference type="Proteomes" id="UP001151088"/>
    </source>
</evidence>
<dbReference type="InterPro" id="IPR009506">
    <property type="entry name" value="YjiS-like"/>
</dbReference>
<dbReference type="Proteomes" id="UP001151088">
    <property type="component" value="Unassembled WGS sequence"/>
</dbReference>
<protein>
    <submittedName>
        <fullName evidence="3">DUF1127 domain-containing protein</fullName>
    </submittedName>
</protein>
<keyword evidence="1" id="KW-1133">Transmembrane helix</keyword>
<dbReference type="RefSeq" id="WP_258731741.1">
    <property type="nucleotide sequence ID" value="NZ_JANTHZ010000002.1"/>
</dbReference>
<comment type="caution">
    <text evidence="3">The sequence shown here is derived from an EMBL/GenBank/DDBJ whole genome shotgun (WGS) entry which is preliminary data.</text>
</comment>
<reference evidence="3" key="1">
    <citation type="submission" date="2022-08" db="EMBL/GenBank/DDBJ databases">
        <authorList>
            <person name="Li F."/>
        </authorList>
    </citation>
    <scope>NUCLEOTIDE SEQUENCE</scope>
    <source>
        <strain evidence="3">MQZ15Z-1</strain>
    </source>
</reference>
<dbReference type="Pfam" id="PF06568">
    <property type="entry name" value="YjiS-like"/>
    <property type="match status" value="1"/>
</dbReference>